<dbReference type="SUPFAM" id="SSF51338">
    <property type="entry name" value="Composite domain of metallo-dependent hydrolases"/>
    <property type="match status" value="1"/>
</dbReference>
<organism evidence="4 5">
    <name type="scientific">Stieleria magnilauensis</name>
    <dbReference type="NCBI Taxonomy" id="2527963"/>
    <lineage>
        <taxon>Bacteria</taxon>
        <taxon>Pseudomonadati</taxon>
        <taxon>Planctomycetota</taxon>
        <taxon>Planctomycetia</taxon>
        <taxon>Pirellulales</taxon>
        <taxon>Pirellulaceae</taxon>
        <taxon>Stieleria</taxon>
    </lineage>
</organism>
<reference evidence="4 5" key="1">
    <citation type="submission" date="2019-02" db="EMBL/GenBank/DDBJ databases">
        <title>Deep-cultivation of Planctomycetes and their phenomic and genomic characterization uncovers novel biology.</title>
        <authorList>
            <person name="Wiegand S."/>
            <person name="Jogler M."/>
            <person name="Boedeker C."/>
            <person name="Pinto D."/>
            <person name="Vollmers J."/>
            <person name="Rivas-Marin E."/>
            <person name="Kohn T."/>
            <person name="Peeters S.H."/>
            <person name="Heuer A."/>
            <person name="Rast P."/>
            <person name="Oberbeckmann S."/>
            <person name="Bunk B."/>
            <person name="Jeske O."/>
            <person name="Meyerdierks A."/>
            <person name="Storesund J.E."/>
            <person name="Kallscheuer N."/>
            <person name="Luecker S."/>
            <person name="Lage O.M."/>
            <person name="Pohl T."/>
            <person name="Merkel B.J."/>
            <person name="Hornburger P."/>
            <person name="Mueller R.-W."/>
            <person name="Bruemmer F."/>
            <person name="Labrenz M."/>
            <person name="Spormann A.M."/>
            <person name="Op den Camp H."/>
            <person name="Overmann J."/>
            <person name="Amann R."/>
            <person name="Jetten M.S.M."/>
            <person name="Mascher T."/>
            <person name="Medema M.H."/>
            <person name="Devos D.P."/>
            <person name="Kaster A.-K."/>
            <person name="Ovreas L."/>
            <person name="Rohde M."/>
            <person name="Galperin M.Y."/>
            <person name="Jogler C."/>
        </authorList>
    </citation>
    <scope>NUCLEOTIDE SEQUENCE [LARGE SCALE GENOMIC DNA]</scope>
    <source>
        <strain evidence="4 5">TBK1r</strain>
    </source>
</reference>
<gene>
    <name evidence="4" type="primary">dan</name>
    <name evidence="4" type="ORF">TBK1r_15800</name>
</gene>
<dbReference type="CDD" id="cd01297">
    <property type="entry name" value="D-aminoacylase"/>
    <property type="match status" value="1"/>
</dbReference>
<comment type="similarity">
    <text evidence="1">Belongs to the metallo-dependent hydrolases superfamily. NagA family.</text>
</comment>
<evidence type="ECO:0000259" key="3">
    <source>
        <dbReference type="Pfam" id="PF07969"/>
    </source>
</evidence>
<keyword evidence="5" id="KW-1185">Reference proteome</keyword>
<dbReference type="PANTHER" id="PTHR11113">
    <property type="entry name" value="N-ACETYLGLUCOSAMINE-6-PHOSPHATE DEACETYLASE"/>
    <property type="match status" value="1"/>
</dbReference>
<dbReference type="Gene3D" id="3.20.20.140">
    <property type="entry name" value="Metal-dependent hydrolases"/>
    <property type="match status" value="1"/>
</dbReference>
<dbReference type="SUPFAM" id="SSF51556">
    <property type="entry name" value="Metallo-dependent hydrolases"/>
    <property type="match status" value="1"/>
</dbReference>
<dbReference type="Proteomes" id="UP000318081">
    <property type="component" value="Chromosome"/>
</dbReference>
<evidence type="ECO:0000256" key="2">
    <source>
        <dbReference type="ARBA" id="ARBA00022801"/>
    </source>
</evidence>
<dbReference type="InterPro" id="IPR023100">
    <property type="entry name" value="D-aminoacylase_insert_dom_sf"/>
</dbReference>
<dbReference type="EC" id="3.5.1.81" evidence="4"/>
<evidence type="ECO:0000313" key="5">
    <source>
        <dbReference type="Proteomes" id="UP000318081"/>
    </source>
</evidence>
<protein>
    <submittedName>
        <fullName evidence="4">D-aminoacylase</fullName>
        <ecNumber evidence="4">3.5.1.81</ecNumber>
    </submittedName>
</protein>
<dbReference type="InterPro" id="IPR011059">
    <property type="entry name" value="Metal-dep_hydrolase_composite"/>
</dbReference>
<dbReference type="Gene3D" id="3.30.1490.130">
    <property type="entry name" value="D-aminoacylase. Domain 3"/>
    <property type="match status" value="1"/>
</dbReference>
<dbReference type="EMBL" id="CP036432">
    <property type="protein sequence ID" value="QDV82648.1"/>
    <property type="molecule type" value="Genomic_DNA"/>
</dbReference>
<accession>A0ABX5XKY8</accession>
<proteinExistence type="inferred from homology"/>
<dbReference type="Gene3D" id="2.30.40.10">
    <property type="entry name" value="Urease, subunit C, domain 1"/>
    <property type="match status" value="1"/>
</dbReference>
<name>A0ABX5XKY8_9BACT</name>
<dbReference type="RefSeq" id="WP_145208630.1">
    <property type="nucleotide sequence ID" value="NZ_CP036432.1"/>
</dbReference>
<dbReference type="InterPro" id="IPR032466">
    <property type="entry name" value="Metal_Hydrolase"/>
</dbReference>
<keyword evidence="2 4" id="KW-0378">Hydrolase</keyword>
<evidence type="ECO:0000256" key="1">
    <source>
        <dbReference type="ARBA" id="ARBA00010716"/>
    </source>
</evidence>
<feature type="domain" description="Amidohydrolase 3" evidence="3">
    <location>
        <begin position="82"/>
        <end position="515"/>
    </location>
</feature>
<dbReference type="PANTHER" id="PTHR11113:SF14">
    <property type="entry name" value="N-ACETYLGLUCOSAMINE-6-PHOSPHATE DEACETYLASE"/>
    <property type="match status" value="1"/>
</dbReference>
<evidence type="ECO:0000313" key="4">
    <source>
        <dbReference type="EMBL" id="QDV82648.1"/>
    </source>
</evidence>
<dbReference type="InterPro" id="IPR013108">
    <property type="entry name" value="Amidohydro_3"/>
</dbReference>
<dbReference type="GO" id="GO:0047420">
    <property type="term" value="F:N-acyl-D-amino-acid deacylase activity"/>
    <property type="evidence" value="ECO:0007669"/>
    <property type="project" value="UniProtKB-EC"/>
</dbReference>
<sequence>MPASPIRFLRATVIAGTLAFALPGLHDATNVCGQDPAPIDLVLRNGILHLGDGSPPTTGDVAISGDKIVAVGEIDPKRSPIREIDCTGLIICPGFIDLHNHSDGEIQEKETASGMNYLTQGCTTLVTGNCGSGPVDVGQYYDEIDERGAGPNIMHLLPQGSLRRKVIGSEQRSATADELREMRRLAEQAMTDGAWGMSTGLIYVPSSYADTDELVAIAEVVAEHDGIYASHIRNEGTGLLDSVTEALEIGSRAKLPVHISHFKSSGKDSWGLVRRAVEQINKRRDAGQVITADQYPYTASSTSLGATCIPAWARAGGREAMIARIDKDDEQSKRIINAISKKLEITDNGHRIQIASYALQPDWAGRRLDEIAAERGVDTLDLVLQIERSGGASVVNHSINEGDVRFVMQQPWVATASDGSAKLPSGSVPHPRNYGTFPRRIGYYAHRETVIPLEQAIYSATGLPAEILDIQDRGFLRVGYAADIAVIDLDAFIDRSTFVNPHQYSDGLVHLWVNGIPAIADGRATGSLAGRAIRKGTNNR</sequence>
<dbReference type="Pfam" id="PF07969">
    <property type="entry name" value="Amidohydro_3"/>
    <property type="match status" value="1"/>
</dbReference>